<sequence length="287" mass="31325">MRLISWNVQWGRGARGDVSLPRMLNEARHLADFDVLCMQEVTRGFNVLAGHPGDDQFAELADELPGFTVLDAIGADLAPLKLDGPGAPRRQFGNALATRLPVERVIRHSLPWPADAQAPSMQRVALEAVLRAPNGPLRVIVTHLEFYSLPQRLAQVDALRRIQQEAAAHAARPAPAENAIGPFVDTARPVSAIVCGDFNSAYDSDAYRRMLAPLDGSPSFIDAWTTLHPGATPPPSAGVYDTEQWQDGPLTCDFLFVTEDLRGRLRSCEIDGATRASDHQPIVLEID</sequence>
<name>A0A4R8LXH1_9BURK</name>
<gene>
    <name evidence="2" type="ORF">BX592_104201</name>
</gene>
<dbReference type="Proteomes" id="UP000295509">
    <property type="component" value="Unassembled WGS sequence"/>
</dbReference>
<dbReference type="GO" id="GO:0016020">
    <property type="term" value="C:membrane"/>
    <property type="evidence" value="ECO:0007669"/>
    <property type="project" value="GOC"/>
</dbReference>
<dbReference type="GO" id="GO:0006506">
    <property type="term" value="P:GPI anchor biosynthetic process"/>
    <property type="evidence" value="ECO:0007669"/>
    <property type="project" value="TreeGrafter"/>
</dbReference>
<proteinExistence type="predicted"/>
<dbReference type="PANTHER" id="PTHR14859:SF0">
    <property type="entry name" value="ENDONUCLEASE_EXONUCLEASE_PHOSPHATASE FAMILY PROTEIN, EXPRESSED"/>
    <property type="match status" value="1"/>
</dbReference>
<dbReference type="SUPFAM" id="SSF56219">
    <property type="entry name" value="DNase I-like"/>
    <property type="match status" value="1"/>
</dbReference>
<keyword evidence="2" id="KW-0269">Exonuclease</keyword>
<evidence type="ECO:0000313" key="3">
    <source>
        <dbReference type="Proteomes" id="UP000295509"/>
    </source>
</evidence>
<evidence type="ECO:0000313" key="2">
    <source>
        <dbReference type="EMBL" id="TDY52916.1"/>
    </source>
</evidence>
<keyword evidence="3" id="KW-1185">Reference proteome</keyword>
<protein>
    <submittedName>
        <fullName evidence="2">Endonuclease/exonuclease/phosphatase family metal-dependent hydrolase</fullName>
    </submittedName>
</protein>
<dbReference type="InterPro" id="IPR051916">
    <property type="entry name" value="GPI-anchor_lipid_remodeler"/>
</dbReference>
<organism evidence="2 3">
    <name type="scientific">Paraburkholderia rhizosphaerae</name>
    <dbReference type="NCBI Taxonomy" id="480658"/>
    <lineage>
        <taxon>Bacteria</taxon>
        <taxon>Pseudomonadati</taxon>
        <taxon>Pseudomonadota</taxon>
        <taxon>Betaproteobacteria</taxon>
        <taxon>Burkholderiales</taxon>
        <taxon>Burkholderiaceae</taxon>
        <taxon>Paraburkholderia</taxon>
    </lineage>
</organism>
<dbReference type="GO" id="GO:0004519">
    <property type="term" value="F:endonuclease activity"/>
    <property type="evidence" value="ECO:0007669"/>
    <property type="project" value="UniProtKB-KW"/>
</dbReference>
<dbReference type="AlphaFoldDB" id="A0A4R8LXH1"/>
<dbReference type="EMBL" id="SORE01000004">
    <property type="protein sequence ID" value="TDY52916.1"/>
    <property type="molecule type" value="Genomic_DNA"/>
</dbReference>
<dbReference type="GO" id="GO:0004527">
    <property type="term" value="F:exonuclease activity"/>
    <property type="evidence" value="ECO:0007669"/>
    <property type="project" value="UniProtKB-KW"/>
</dbReference>
<dbReference type="Gene3D" id="3.60.10.10">
    <property type="entry name" value="Endonuclease/exonuclease/phosphatase"/>
    <property type="match status" value="1"/>
</dbReference>
<keyword evidence="2" id="KW-0540">Nuclease</keyword>
<keyword evidence="2" id="KW-0378">Hydrolase</keyword>
<comment type="caution">
    <text evidence="2">The sequence shown here is derived from an EMBL/GenBank/DDBJ whole genome shotgun (WGS) entry which is preliminary data.</text>
</comment>
<dbReference type="Pfam" id="PF03372">
    <property type="entry name" value="Exo_endo_phos"/>
    <property type="match status" value="1"/>
</dbReference>
<dbReference type="InterPro" id="IPR036691">
    <property type="entry name" value="Endo/exonu/phosph_ase_sf"/>
</dbReference>
<dbReference type="RefSeq" id="WP_134190937.1">
    <property type="nucleotide sequence ID" value="NZ_JBHLUW010000002.1"/>
</dbReference>
<dbReference type="InterPro" id="IPR005135">
    <property type="entry name" value="Endo/exonuclease/phosphatase"/>
</dbReference>
<dbReference type="PANTHER" id="PTHR14859">
    <property type="entry name" value="CALCOFLUOR WHITE HYPERSENSITIVE PROTEIN PRECURSOR"/>
    <property type="match status" value="1"/>
</dbReference>
<evidence type="ECO:0000259" key="1">
    <source>
        <dbReference type="Pfam" id="PF03372"/>
    </source>
</evidence>
<feature type="domain" description="Endonuclease/exonuclease/phosphatase" evidence="1">
    <location>
        <begin position="4"/>
        <end position="279"/>
    </location>
</feature>
<dbReference type="OrthoDB" id="5294090at2"/>
<accession>A0A4R8LXH1</accession>
<reference evidence="2 3" key="1">
    <citation type="submission" date="2019-03" db="EMBL/GenBank/DDBJ databases">
        <title>Genomic Encyclopedia of Type Strains, Phase III (KMG-III): the genomes of soil and plant-associated and newly described type strains.</title>
        <authorList>
            <person name="Whitman W."/>
        </authorList>
    </citation>
    <scope>NUCLEOTIDE SEQUENCE [LARGE SCALE GENOMIC DNA]</scope>
    <source>
        <strain evidence="2 3">LMG 29544</strain>
    </source>
</reference>
<keyword evidence="2" id="KW-0255">Endonuclease</keyword>